<dbReference type="InterPro" id="IPR021474">
    <property type="entry name" value="DUF3127"/>
</dbReference>
<name>A0A5D0R2W0_9FLAO</name>
<proteinExistence type="predicted"/>
<dbReference type="AlphaFoldDB" id="A0A5D0R2W0"/>
<organism evidence="1 2">
    <name type="scientific">Bizionia algoritergicola</name>
    <dbReference type="NCBI Taxonomy" id="291187"/>
    <lineage>
        <taxon>Bacteria</taxon>
        <taxon>Pseudomonadati</taxon>
        <taxon>Bacteroidota</taxon>
        <taxon>Flavobacteriia</taxon>
        <taxon>Flavobacteriales</taxon>
        <taxon>Flavobacteriaceae</taxon>
        <taxon>Bizionia</taxon>
    </lineage>
</organism>
<evidence type="ECO:0000313" key="2">
    <source>
        <dbReference type="Proteomes" id="UP000324358"/>
    </source>
</evidence>
<keyword evidence="2" id="KW-1185">Reference proteome</keyword>
<reference evidence="1 2" key="1">
    <citation type="submission" date="2019-08" db="EMBL/GenBank/DDBJ databases">
        <title>Genomes of Antarctic Bizionia species.</title>
        <authorList>
            <person name="Bowman J.P."/>
        </authorList>
    </citation>
    <scope>NUCLEOTIDE SEQUENCE [LARGE SCALE GENOMIC DNA]</scope>
    <source>
        <strain evidence="1 2">APA-1</strain>
    </source>
</reference>
<sequence>MNYKNQFIEFISTMNLKAIEKTLVNNAFKGFSNASFLEKLEKVFSELKTSGNTRLEVFKGIGVCSCNKNKKVFCFVGNKTKDYFTLSYREDESNFYHFSTSCNEVFYDNKLSLNKFYYFLIKPENTSEYKKHRQISNPIQDYKAFSSKTICNMANIELWLKTHKNLYQNTVSKIRENGKQTKLNSVELLLEKEFEILYGKLNVISILYKKEPYFKEQLENYNEVKDSVSKLKKWFTYQAENKNEYQLFSSVFYDRRALTNYRLKLDELTLNPIDFKYTVEFLNIIENNKAVQFEGIIKCIDDLEVYEKTNTRRAYSRRTIVLSVDDFYCSEYQISFSNERVKHLDNLCLGQFVKVSARLTGGEFETNKGIKEYRHHLLGWSIEKLNAKQEIKKNIKEMDLYYKYILPPPF</sequence>
<dbReference type="Proteomes" id="UP000324358">
    <property type="component" value="Unassembled WGS sequence"/>
</dbReference>
<protein>
    <submittedName>
        <fullName evidence="1">DUF3127 domain-containing protein</fullName>
    </submittedName>
</protein>
<evidence type="ECO:0000313" key="1">
    <source>
        <dbReference type="EMBL" id="TYB75151.1"/>
    </source>
</evidence>
<dbReference type="OrthoDB" id="1410859at2"/>
<comment type="caution">
    <text evidence="1">The sequence shown here is derived from an EMBL/GenBank/DDBJ whole genome shotgun (WGS) entry which is preliminary data.</text>
</comment>
<gene>
    <name evidence="1" type="ORF">ES675_03210</name>
</gene>
<dbReference type="Pfam" id="PF11325">
    <property type="entry name" value="DUF3127"/>
    <property type="match status" value="1"/>
</dbReference>
<accession>A0A5D0R2W0</accession>
<dbReference type="RefSeq" id="WP_066246987.1">
    <property type="nucleotide sequence ID" value="NZ_VSKL01000001.1"/>
</dbReference>
<dbReference type="EMBL" id="VSKL01000001">
    <property type="protein sequence ID" value="TYB75151.1"/>
    <property type="molecule type" value="Genomic_DNA"/>
</dbReference>